<evidence type="ECO:0000313" key="2">
    <source>
        <dbReference type="EMBL" id="GCB78798.1"/>
    </source>
</evidence>
<feature type="compositionally biased region" description="Basic and acidic residues" evidence="1">
    <location>
        <begin position="151"/>
        <end position="161"/>
    </location>
</feature>
<dbReference type="AlphaFoldDB" id="A0A401Q0A7"/>
<evidence type="ECO:0000313" key="3">
    <source>
        <dbReference type="Proteomes" id="UP000288216"/>
    </source>
</evidence>
<feature type="region of interest" description="Disordered" evidence="1">
    <location>
        <begin position="137"/>
        <end position="161"/>
    </location>
</feature>
<sequence length="177" mass="19986">MKQRAIKAELQLLKMQYWMCQQHCWRVYNMAVEERSLRDLGLPFLEVGTEYGAAVSSALQELKTNYQSARQKVMEGLSLDSLPLLSVELKGLSCAAFVPAMLGEQQPMSQCQNNSNYRDRIAEQEVPSQETAAKKLVGAKEEADVLSDEPQTDHYQHVGHKVEAKNDCENIVKRGKL</sequence>
<name>A0A401Q0A7_SCYTO</name>
<evidence type="ECO:0000256" key="1">
    <source>
        <dbReference type="SAM" id="MobiDB-lite"/>
    </source>
</evidence>
<gene>
    <name evidence="2" type="ORF">scyTo_0018662</name>
</gene>
<reference evidence="2 3" key="1">
    <citation type="journal article" date="2018" name="Nat. Ecol. Evol.">
        <title>Shark genomes provide insights into elasmobranch evolution and the origin of vertebrates.</title>
        <authorList>
            <person name="Hara Y"/>
            <person name="Yamaguchi K"/>
            <person name="Onimaru K"/>
            <person name="Kadota M"/>
            <person name="Koyanagi M"/>
            <person name="Keeley SD"/>
            <person name="Tatsumi K"/>
            <person name="Tanaka K"/>
            <person name="Motone F"/>
            <person name="Kageyama Y"/>
            <person name="Nozu R"/>
            <person name="Adachi N"/>
            <person name="Nishimura O"/>
            <person name="Nakagawa R"/>
            <person name="Tanegashima C"/>
            <person name="Kiyatake I"/>
            <person name="Matsumoto R"/>
            <person name="Murakumo K"/>
            <person name="Nishida K"/>
            <person name="Terakita A"/>
            <person name="Kuratani S"/>
            <person name="Sato K"/>
            <person name="Hyodo S Kuraku.S."/>
        </authorList>
    </citation>
    <scope>NUCLEOTIDE SEQUENCE [LARGE SCALE GENOMIC DNA]</scope>
</reference>
<protein>
    <submittedName>
        <fullName evidence="2">Uncharacterized protein</fullName>
    </submittedName>
</protein>
<dbReference type="OrthoDB" id="9941526at2759"/>
<dbReference type="EMBL" id="BFAA01013193">
    <property type="protein sequence ID" value="GCB78798.1"/>
    <property type="molecule type" value="Genomic_DNA"/>
</dbReference>
<comment type="caution">
    <text evidence="2">The sequence shown here is derived from an EMBL/GenBank/DDBJ whole genome shotgun (WGS) entry which is preliminary data.</text>
</comment>
<accession>A0A401Q0A7</accession>
<keyword evidence="3" id="KW-1185">Reference proteome</keyword>
<proteinExistence type="predicted"/>
<dbReference type="Proteomes" id="UP000288216">
    <property type="component" value="Unassembled WGS sequence"/>
</dbReference>
<organism evidence="2 3">
    <name type="scientific">Scyliorhinus torazame</name>
    <name type="common">Cloudy catshark</name>
    <name type="synonym">Catulus torazame</name>
    <dbReference type="NCBI Taxonomy" id="75743"/>
    <lineage>
        <taxon>Eukaryota</taxon>
        <taxon>Metazoa</taxon>
        <taxon>Chordata</taxon>
        <taxon>Craniata</taxon>
        <taxon>Vertebrata</taxon>
        <taxon>Chondrichthyes</taxon>
        <taxon>Elasmobranchii</taxon>
        <taxon>Galeomorphii</taxon>
        <taxon>Galeoidea</taxon>
        <taxon>Carcharhiniformes</taxon>
        <taxon>Scyliorhinidae</taxon>
        <taxon>Scyliorhinus</taxon>
    </lineage>
</organism>